<accession>A0A284S283</accession>
<feature type="transmembrane region" description="Helical" evidence="1">
    <location>
        <begin position="28"/>
        <end position="49"/>
    </location>
</feature>
<reference evidence="4" key="1">
    <citation type="journal article" date="2017" name="Nat. Ecol. Evol.">
        <title>Genome expansion and lineage-specific genetic innovations in the forest pathogenic fungi Armillaria.</title>
        <authorList>
            <person name="Sipos G."/>
            <person name="Prasanna A.N."/>
            <person name="Walter M.C."/>
            <person name="O'Connor E."/>
            <person name="Balint B."/>
            <person name="Krizsan K."/>
            <person name="Kiss B."/>
            <person name="Hess J."/>
            <person name="Varga T."/>
            <person name="Slot J."/>
            <person name="Riley R."/>
            <person name="Boka B."/>
            <person name="Rigling D."/>
            <person name="Barry K."/>
            <person name="Lee J."/>
            <person name="Mihaltcheva S."/>
            <person name="LaButti K."/>
            <person name="Lipzen A."/>
            <person name="Waldron R."/>
            <person name="Moloney N.M."/>
            <person name="Sperisen C."/>
            <person name="Kredics L."/>
            <person name="Vagvoelgyi C."/>
            <person name="Patrignani A."/>
            <person name="Fitzpatrick D."/>
            <person name="Nagy I."/>
            <person name="Doyle S."/>
            <person name="Anderson J.B."/>
            <person name="Grigoriev I.V."/>
            <person name="Gueldener U."/>
            <person name="Muensterkoetter M."/>
            <person name="Nagy L.G."/>
        </authorList>
    </citation>
    <scope>NUCLEOTIDE SEQUENCE [LARGE SCALE GENOMIC DNA]</scope>
    <source>
        <strain evidence="4">C18/9</strain>
    </source>
</reference>
<dbReference type="Pfam" id="PF20152">
    <property type="entry name" value="DUF6534"/>
    <property type="match status" value="1"/>
</dbReference>
<dbReference type="AlphaFoldDB" id="A0A284S283"/>
<dbReference type="Proteomes" id="UP000219338">
    <property type="component" value="Unassembled WGS sequence"/>
</dbReference>
<keyword evidence="1" id="KW-0812">Transmembrane</keyword>
<evidence type="ECO:0000313" key="3">
    <source>
        <dbReference type="EMBL" id="SJL15128.1"/>
    </source>
</evidence>
<keyword evidence="4" id="KW-1185">Reference proteome</keyword>
<evidence type="ECO:0000256" key="1">
    <source>
        <dbReference type="SAM" id="Phobius"/>
    </source>
</evidence>
<proteinExistence type="predicted"/>
<keyword evidence="1" id="KW-0472">Membrane</keyword>
<dbReference type="STRING" id="47428.A0A284S283"/>
<keyword evidence="1" id="KW-1133">Transmembrane helix</keyword>
<protein>
    <recommendedName>
        <fullName evidence="2">DUF6534 domain-containing protein</fullName>
    </recommendedName>
</protein>
<dbReference type="OrthoDB" id="2745105at2759"/>
<evidence type="ECO:0000313" key="4">
    <source>
        <dbReference type="Proteomes" id="UP000219338"/>
    </source>
</evidence>
<name>A0A284S283_ARMOS</name>
<feature type="domain" description="DUF6534" evidence="2">
    <location>
        <begin position="1"/>
        <end position="79"/>
    </location>
</feature>
<sequence length="137" mass="14927">MSYYLLKGRTASTSFFSTNIKLEALMRLVLISGLGTSVLVIASLITFLVLPGTLIFVSIGVVVPKLYINSLLAMFNARERRLQETLGSVSSPPTSRVEGDENITSTVPLTIISGVTSDDLIFNNSKSQQQFHRSESV</sequence>
<feature type="transmembrane region" description="Helical" evidence="1">
    <location>
        <begin position="55"/>
        <end position="75"/>
    </location>
</feature>
<organism evidence="3 4">
    <name type="scientific">Armillaria ostoyae</name>
    <name type="common">Armillaria root rot fungus</name>
    <dbReference type="NCBI Taxonomy" id="47428"/>
    <lineage>
        <taxon>Eukaryota</taxon>
        <taxon>Fungi</taxon>
        <taxon>Dikarya</taxon>
        <taxon>Basidiomycota</taxon>
        <taxon>Agaricomycotina</taxon>
        <taxon>Agaricomycetes</taxon>
        <taxon>Agaricomycetidae</taxon>
        <taxon>Agaricales</taxon>
        <taxon>Marasmiineae</taxon>
        <taxon>Physalacriaceae</taxon>
        <taxon>Armillaria</taxon>
    </lineage>
</organism>
<dbReference type="InterPro" id="IPR045339">
    <property type="entry name" value="DUF6534"/>
</dbReference>
<evidence type="ECO:0000259" key="2">
    <source>
        <dbReference type="Pfam" id="PF20152"/>
    </source>
</evidence>
<dbReference type="EMBL" id="FUEG01000027">
    <property type="protein sequence ID" value="SJL15128.1"/>
    <property type="molecule type" value="Genomic_DNA"/>
</dbReference>
<gene>
    <name evidence="3" type="ORF">ARMOST_18613</name>
</gene>